<dbReference type="EMBL" id="LNIX01000019">
    <property type="protein sequence ID" value="OXA44863.1"/>
    <property type="molecule type" value="Genomic_DNA"/>
</dbReference>
<evidence type="ECO:0000313" key="2">
    <source>
        <dbReference type="EMBL" id="OXA44863.1"/>
    </source>
</evidence>
<sequence>MYFKTFFVFLLANIYLTECVIQELTIFSEPDCQGDAIIFRSKRPNLETDEINFINQSKSYKVIGWWQGYTHPNYGAPQGLTHQGYSGSCTNYSVPSARSLRFFGTADTSAAFISFFQGIDEPEHISGTEFLVTGLAGQNFGFTPTGLVLSNAESWIGYADPEFMGEGICFINNSTGLASFDLKSNNIQSVTRDCNAKRVVSYKYATDVI</sequence>
<evidence type="ECO:0000256" key="1">
    <source>
        <dbReference type="SAM" id="SignalP"/>
    </source>
</evidence>
<keyword evidence="3" id="KW-1185">Reference proteome</keyword>
<dbReference type="InterPro" id="IPR011024">
    <property type="entry name" value="G_crystallin-like"/>
</dbReference>
<dbReference type="AlphaFoldDB" id="A0A226DHZ7"/>
<name>A0A226DHZ7_FOLCA</name>
<comment type="caution">
    <text evidence="2">The sequence shown here is derived from an EMBL/GenBank/DDBJ whole genome shotgun (WGS) entry which is preliminary data.</text>
</comment>
<evidence type="ECO:0000313" key="3">
    <source>
        <dbReference type="Proteomes" id="UP000198287"/>
    </source>
</evidence>
<dbReference type="Gene3D" id="2.60.20.10">
    <property type="entry name" value="Crystallins"/>
    <property type="match status" value="1"/>
</dbReference>
<proteinExistence type="predicted"/>
<feature type="chain" id="PRO_5013325138" evidence="1">
    <location>
        <begin position="20"/>
        <end position="209"/>
    </location>
</feature>
<reference evidence="2 3" key="1">
    <citation type="submission" date="2015-12" db="EMBL/GenBank/DDBJ databases">
        <title>The genome of Folsomia candida.</title>
        <authorList>
            <person name="Faddeeva A."/>
            <person name="Derks M.F."/>
            <person name="Anvar Y."/>
            <person name="Smit S."/>
            <person name="Van Straalen N."/>
            <person name="Roelofs D."/>
        </authorList>
    </citation>
    <scope>NUCLEOTIDE SEQUENCE [LARGE SCALE GENOMIC DNA]</scope>
    <source>
        <strain evidence="2 3">VU population</strain>
        <tissue evidence="2">Whole body</tissue>
    </source>
</reference>
<accession>A0A226DHZ7</accession>
<dbReference type="Proteomes" id="UP000198287">
    <property type="component" value="Unassembled WGS sequence"/>
</dbReference>
<keyword evidence="1" id="KW-0732">Signal</keyword>
<gene>
    <name evidence="2" type="ORF">Fcan01_20494</name>
</gene>
<protein>
    <submittedName>
        <fullName evidence="2">Uncharacterized protein</fullName>
    </submittedName>
</protein>
<organism evidence="2 3">
    <name type="scientific">Folsomia candida</name>
    <name type="common">Springtail</name>
    <dbReference type="NCBI Taxonomy" id="158441"/>
    <lineage>
        <taxon>Eukaryota</taxon>
        <taxon>Metazoa</taxon>
        <taxon>Ecdysozoa</taxon>
        <taxon>Arthropoda</taxon>
        <taxon>Hexapoda</taxon>
        <taxon>Collembola</taxon>
        <taxon>Entomobryomorpha</taxon>
        <taxon>Isotomoidea</taxon>
        <taxon>Isotomidae</taxon>
        <taxon>Proisotominae</taxon>
        <taxon>Folsomia</taxon>
    </lineage>
</organism>
<feature type="signal peptide" evidence="1">
    <location>
        <begin position="1"/>
        <end position="19"/>
    </location>
</feature>
<dbReference type="SUPFAM" id="SSF49695">
    <property type="entry name" value="gamma-Crystallin-like"/>
    <property type="match status" value="1"/>
</dbReference>